<reference evidence="3" key="2">
    <citation type="journal article" date="2017" name="J. Anim. Genet.">
        <title>Multiple reference genome sequences of hot pepper reveal the massive evolution of plant disease resistance genes by retroduplication.</title>
        <authorList>
            <person name="Kim S."/>
            <person name="Park J."/>
            <person name="Yeom S.-I."/>
            <person name="Kim Y.-M."/>
            <person name="Seo E."/>
            <person name="Kim K.-T."/>
            <person name="Kim M.-S."/>
            <person name="Lee J.M."/>
            <person name="Cheong K."/>
            <person name="Shin H.-S."/>
            <person name="Kim S.-B."/>
            <person name="Han K."/>
            <person name="Lee J."/>
            <person name="Park M."/>
            <person name="Lee H.-A."/>
            <person name="Lee H.-Y."/>
            <person name="Lee Y."/>
            <person name="Oh S."/>
            <person name="Lee J.H."/>
            <person name="Choi E."/>
            <person name="Choi E."/>
            <person name="Lee S.E."/>
            <person name="Jeon J."/>
            <person name="Kim H."/>
            <person name="Choi G."/>
            <person name="Song H."/>
            <person name="Lee J."/>
            <person name="Lee S.-C."/>
            <person name="Kwon J.-K."/>
            <person name="Lee H.-Y."/>
            <person name="Koo N."/>
            <person name="Hong Y."/>
            <person name="Kim R.W."/>
            <person name="Kang W.-H."/>
            <person name="Huh J.H."/>
            <person name="Kang B.-C."/>
            <person name="Yang T.-J."/>
            <person name="Lee Y.-H."/>
            <person name="Bennetzen J.L."/>
            <person name="Choi D."/>
        </authorList>
    </citation>
    <scope>NUCLEOTIDE SEQUENCE [LARGE SCALE GENOMIC DNA]</scope>
    <source>
        <strain evidence="3">cv. PBC81</strain>
    </source>
</reference>
<name>A0A2G2WM40_CAPBA</name>
<dbReference type="PANTHER" id="PTHR31973">
    <property type="entry name" value="POLYPROTEIN, PUTATIVE-RELATED"/>
    <property type="match status" value="1"/>
</dbReference>
<dbReference type="EMBL" id="MLFT02000006">
    <property type="protein sequence ID" value="PHT46307.1"/>
    <property type="molecule type" value="Genomic_DNA"/>
</dbReference>
<dbReference type="GO" id="GO:0008270">
    <property type="term" value="F:zinc ion binding"/>
    <property type="evidence" value="ECO:0007669"/>
    <property type="project" value="InterPro"/>
</dbReference>
<keyword evidence="3" id="KW-1185">Reference proteome</keyword>
<evidence type="ECO:0000313" key="2">
    <source>
        <dbReference type="EMBL" id="PHT46307.1"/>
    </source>
</evidence>
<dbReference type="SMART" id="SM00575">
    <property type="entry name" value="ZnF_PMZ"/>
    <property type="match status" value="1"/>
</dbReference>
<dbReference type="InterPro" id="IPR006564">
    <property type="entry name" value="Znf_PMZ"/>
</dbReference>
<comment type="caution">
    <text evidence="2">The sequence shown here is derived from an EMBL/GenBank/DDBJ whole genome shotgun (WGS) entry which is preliminary data.</text>
</comment>
<evidence type="ECO:0000259" key="1">
    <source>
        <dbReference type="SMART" id="SM00575"/>
    </source>
</evidence>
<dbReference type="PANTHER" id="PTHR31973:SF179">
    <property type="entry name" value="PROTEIN FAR1-RELATED SEQUENCE"/>
    <property type="match status" value="1"/>
</dbReference>
<dbReference type="OrthoDB" id="1112821at2759"/>
<reference evidence="2 3" key="1">
    <citation type="journal article" date="2017" name="Genome Biol.">
        <title>New reference genome sequences of hot pepper reveal the massive evolution of plant disease-resistance genes by retroduplication.</title>
        <authorList>
            <person name="Kim S."/>
            <person name="Park J."/>
            <person name="Yeom S.I."/>
            <person name="Kim Y.M."/>
            <person name="Seo E."/>
            <person name="Kim K.T."/>
            <person name="Kim M.S."/>
            <person name="Lee J.M."/>
            <person name="Cheong K."/>
            <person name="Shin H.S."/>
            <person name="Kim S.B."/>
            <person name="Han K."/>
            <person name="Lee J."/>
            <person name="Park M."/>
            <person name="Lee H.A."/>
            <person name="Lee H.Y."/>
            <person name="Lee Y."/>
            <person name="Oh S."/>
            <person name="Lee J.H."/>
            <person name="Choi E."/>
            <person name="Choi E."/>
            <person name="Lee S.E."/>
            <person name="Jeon J."/>
            <person name="Kim H."/>
            <person name="Choi G."/>
            <person name="Song H."/>
            <person name="Lee J."/>
            <person name="Lee S.C."/>
            <person name="Kwon J.K."/>
            <person name="Lee H.Y."/>
            <person name="Koo N."/>
            <person name="Hong Y."/>
            <person name="Kim R.W."/>
            <person name="Kang W.H."/>
            <person name="Huh J.H."/>
            <person name="Kang B.C."/>
            <person name="Yang T.J."/>
            <person name="Lee Y.H."/>
            <person name="Bennetzen J.L."/>
            <person name="Choi D."/>
        </authorList>
    </citation>
    <scope>NUCLEOTIDE SEQUENCE [LARGE SCALE GENOMIC DNA]</scope>
    <source>
        <strain evidence="3">cv. PBC81</strain>
    </source>
</reference>
<organism evidence="2 3">
    <name type="scientific">Capsicum baccatum</name>
    <name type="common">Peruvian pepper</name>
    <dbReference type="NCBI Taxonomy" id="33114"/>
    <lineage>
        <taxon>Eukaryota</taxon>
        <taxon>Viridiplantae</taxon>
        <taxon>Streptophyta</taxon>
        <taxon>Embryophyta</taxon>
        <taxon>Tracheophyta</taxon>
        <taxon>Spermatophyta</taxon>
        <taxon>Magnoliopsida</taxon>
        <taxon>eudicotyledons</taxon>
        <taxon>Gunneridae</taxon>
        <taxon>Pentapetalae</taxon>
        <taxon>asterids</taxon>
        <taxon>lamiids</taxon>
        <taxon>Solanales</taxon>
        <taxon>Solanaceae</taxon>
        <taxon>Solanoideae</taxon>
        <taxon>Capsiceae</taxon>
        <taxon>Capsicum</taxon>
    </lineage>
</organism>
<evidence type="ECO:0000313" key="3">
    <source>
        <dbReference type="Proteomes" id="UP000224567"/>
    </source>
</evidence>
<protein>
    <recommendedName>
        <fullName evidence="1">Zinc finger PMZ-type domain-containing protein</fullName>
    </recommendedName>
</protein>
<feature type="domain" description="Zinc finger PMZ-type" evidence="1">
    <location>
        <begin position="139"/>
        <end position="166"/>
    </location>
</feature>
<dbReference type="STRING" id="33114.A0A2G2WM40"/>
<accession>A0A2G2WM40</accession>
<dbReference type="AlphaFoldDB" id="A0A2G2WM40"/>
<dbReference type="Proteomes" id="UP000224567">
    <property type="component" value="Unassembled WGS sequence"/>
</dbReference>
<proteinExistence type="predicted"/>
<gene>
    <name evidence="2" type="ORF">CQW23_15465</name>
</gene>
<sequence length="274" mass="32399">MEEFNDYFNALKERCPSATTYLKHEVVFEKWSRAHFSGNRFNVMTSNIAESLNSMLCNEREYPLVAIFNSIAHIFGKIFKKRFAEVDNSMITFIPVAEMILSENMTEGYKFYMKNINGITDEFTVLGYGHSTKVNLSRQSCSCRKYDLVKLPYAHAMAELRLKHGERYAPLESEWNVAREYLEMQVLTPDFDPKLRQRKKPWSILNIISEAKYLREKKMSRRTHPLRPLHRMSTINNIELLRLQSDLDFLFECFATNQQRLDRELHRMAHFFGP</sequence>